<dbReference type="Pfam" id="PF13650">
    <property type="entry name" value="Asp_protease_2"/>
    <property type="match status" value="1"/>
</dbReference>
<accession>A0ABM0USS0</accession>
<evidence type="ECO:0000313" key="2">
    <source>
        <dbReference type="RefSeq" id="XP_010445699.1"/>
    </source>
</evidence>
<dbReference type="InterPro" id="IPR021109">
    <property type="entry name" value="Peptidase_aspartic_dom_sf"/>
</dbReference>
<dbReference type="CDD" id="cd00303">
    <property type="entry name" value="retropepsin_like"/>
    <property type="match status" value="1"/>
</dbReference>
<reference evidence="2" key="2">
    <citation type="submission" date="2025-08" db="UniProtKB">
        <authorList>
            <consortium name="RefSeq"/>
        </authorList>
    </citation>
    <scope>IDENTIFICATION</scope>
    <source>
        <tissue evidence="2">Leaf</tissue>
    </source>
</reference>
<sequence>MVPSLKKYMKEILTDKLSLEKVVMYITQECSSMLQNQMPEKCGDPGPFTFPCTIGDLKFNKCLCDLGASVSLMPLSVATRLGLYTFKPTQVTLVLADHSTRHPEGVLESLPVQIGNFYIPTDFIVLKLDEESQEPILLGRPFLATDGAMINV</sequence>
<name>A0ABM0USS0_CAMSA</name>
<dbReference type="PANTHER" id="PTHR33067:SF31">
    <property type="entry name" value="RNA-DIRECTED DNA POLYMERASE"/>
    <property type="match status" value="1"/>
</dbReference>
<protein>
    <submittedName>
        <fullName evidence="2">Uncharacterized protein LOC104728419</fullName>
    </submittedName>
</protein>
<organism evidence="1 2">
    <name type="scientific">Camelina sativa</name>
    <name type="common">False flax</name>
    <name type="synonym">Myagrum sativum</name>
    <dbReference type="NCBI Taxonomy" id="90675"/>
    <lineage>
        <taxon>Eukaryota</taxon>
        <taxon>Viridiplantae</taxon>
        <taxon>Streptophyta</taxon>
        <taxon>Embryophyta</taxon>
        <taxon>Tracheophyta</taxon>
        <taxon>Spermatophyta</taxon>
        <taxon>Magnoliopsida</taxon>
        <taxon>eudicotyledons</taxon>
        <taxon>Gunneridae</taxon>
        <taxon>Pentapetalae</taxon>
        <taxon>rosids</taxon>
        <taxon>malvids</taxon>
        <taxon>Brassicales</taxon>
        <taxon>Brassicaceae</taxon>
        <taxon>Camelineae</taxon>
        <taxon>Camelina</taxon>
    </lineage>
</organism>
<dbReference type="GeneID" id="104728419"/>
<gene>
    <name evidence="2" type="primary">LOC104728419</name>
</gene>
<dbReference type="SUPFAM" id="SSF50630">
    <property type="entry name" value="Acid proteases"/>
    <property type="match status" value="1"/>
</dbReference>
<dbReference type="Gene3D" id="2.40.70.10">
    <property type="entry name" value="Acid Proteases"/>
    <property type="match status" value="1"/>
</dbReference>
<reference evidence="1" key="1">
    <citation type="journal article" date="2014" name="Nat. Commun.">
        <title>The emerging biofuel crop Camelina sativa retains a highly undifferentiated hexaploid genome structure.</title>
        <authorList>
            <person name="Kagale S."/>
            <person name="Koh C."/>
            <person name="Nixon J."/>
            <person name="Bollina V."/>
            <person name="Clarke W.E."/>
            <person name="Tuteja R."/>
            <person name="Spillane C."/>
            <person name="Robinson S.J."/>
            <person name="Links M.G."/>
            <person name="Clarke C."/>
            <person name="Higgins E.E."/>
            <person name="Huebert T."/>
            <person name="Sharpe A.G."/>
            <person name="Parkin I.A."/>
        </authorList>
    </citation>
    <scope>NUCLEOTIDE SEQUENCE [LARGE SCALE GENOMIC DNA]</scope>
    <source>
        <strain evidence="1">cv. DH55</strain>
    </source>
</reference>
<evidence type="ECO:0000313" key="1">
    <source>
        <dbReference type="Proteomes" id="UP000694864"/>
    </source>
</evidence>
<dbReference type="RefSeq" id="XP_010445699.1">
    <property type="nucleotide sequence ID" value="XM_010447397.1"/>
</dbReference>
<dbReference type="PANTHER" id="PTHR33067">
    <property type="entry name" value="RNA-DIRECTED DNA POLYMERASE-RELATED"/>
    <property type="match status" value="1"/>
</dbReference>
<proteinExistence type="predicted"/>
<keyword evidence="1" id="KW-1185">Reference proteome</keyword>
<dbReference type="Proteomes" id="UP000694864">
    <property type="component" value="Chromosome 11"/>
</dbReference>